<name>A0A9P7G2U2_9AGAR</name>
<gene>
    <name evidence="2" type="ORF">DXG03_003422</name>
</gene>
<comment type="caution">
    <text evidence="2">The sequence shown here is derived from an EMBL/GenBank/DDBJ whole genome shotgun (WGS) entry which is preliminary data.</text>
</comment>
<accession>A0A9P7G2U2</accession>
<feature type="non-terminal residue" evidence="2">
    <location>
        <position position="1"/>
    </location>
</feature>
<keyword evidence="3" id="KW-1185">Reference proteome</keyword>
<dbReference type="Proteomes" id="UP000775547">
    <property type="component" value="Unassembled WGS sequence"/>
</dbReference>
<evidence type="ECO:0000313" key="2">
    <source>
        <dbReference type="EMBL" id="KAG5639802.1"/>
    </source>
</evidence>
<feature type="domain" description="Retrotransposon gag" evidence="1">
    <location>
        <begin position="2"/>
        <end position="65"/>
    </location>
</feature>
<dbReference type="EMBL" id="JABCKV010002067">
    <property type="protein sequence ID" value="KAG5639802.1"/>
    <property type="molecule type" value="Genomic_DNA"/>
</dbReference>
<evidence type="ECO:0000259" key="1">
    <source>
        <dbReference type="Pfam" id="PF03732"/>
    </source>
</evidence>
<organism evidence="2 3">
    <name type="scientific">Asterophora parasitica</name>
    <dbReference type="NCBI Taxonomy" id="117018"/>
    <lineage>
        <taxon>Eukaryota</taxon>
        <taxon>Fungi</taxon>
        <taxon>Dikarya</taxon>
        <taxon>Basidiomycota</taxon>
        <taxon>Agaricomycotina</taxon>
        <taxon>Agaricomycetes</taxon>
        <taxon>Agaricomycetidae</taxon>
        <taxon>Agaricales</taxon>
        <taxon>Tricholomatineae</taxon>
        <taxon>Lyophyllaceae</taxon>
        <taxon>Asterophora</taxon>
    </lineage>
</organism>
<reference evidence="2" key="1">
    <citation type="submission" date="2020-07" db="EMBL/GenBank/DDBJ databases">
        <authorList>
            <person name="Nieuwenhuis M."/>
            <person name="Van De Peppel L.J.J."/>
        </authorList>
    </citation>
    <scope>NUCLEOTIDE SEQUENCE</scope>
    <source>
        <strain evidence="2">AP01</strain>
        <tissue evidence="2">Mycelium</tissue>
    </source>
</reference>
<reference evidence="2" key="2">
    <citation type="submission" date="2021-10" db="EMBL/GenBank/DDBJ databases">
        <title>Phylogenomics reveals ancestral predisposition of the termite-cultivated fungus Termitomyces towards a domesticated lifestyle.</title>
        <authorList>
            <person name="Auxier B."/>
            <person name="Grum-Grzhimaylo A."/>
            <person name="Cardenas M.E."/>
            <person name="Lodge J.D."/>
            <person name="Laessoe T."/>
            <person name="Pedersen O."/>
            <person name="Smith M.E."/>
            <person name="Kuyper T.W."/>
            <person name="Franco-Molano E.A."/>
            <person name="Baroni T.J."/>
            <person name="Aanen D.K."/>
        </authorList>
    </citation>
    <scope>NUCLEOTIDE SEQUENCE</scope>
    <source>
        <strain evidence="2">AP01</strain>
        <tissue evidence="2">Mycelium</tissue>
    </source>
</reference>
<dbReference type="Pfam" id="PF03732">
    <property type="entry name" value="Retrotrans_gag"/>
    <property type="match status" value="1"/>
</dbReference>
<dbReference type="OrthoDB" id="5582182at2759"/>
<protein>
    <recommendedName>
        <fullName evidence="1">Retrotransposon gag domain-containing protein</fullName>
    </recommendedName>
</protein>
<dbReference type="InterPro" id="IPR005162">
    <property type="entry name" value="Retrotrans_gag_dom"/>
</dbReference>
<evidence type="ECO:0000313" key="3">
    <source>
        <dbReference type="Proteomes" id="UP000775547"/>
    </source>
</evidence>
<dbReference type="AlphaFoldDB" id="A0A9P7G2U2"/>
<proteinExistence type="predicted"/>
<sequence length="119" mass="13668">DFDMFCDAFEAHFGNPDVASNANDKLLTLVQTGSAAAHALQYTKLLIHVNWSKQTKIDNFYHSLKTLVKDTIILTWLQDCPRVFKKYINFVIKINNHMHHCEQECKLEAKVNTTKSTTP</sequence>